<accession>A0ABY1UB26</accession>
<organism evidence="2 3">
    <name type="scientific">Pseudomonas syringae pv. avii</name>
    <dbReference type="NCBI Taxonomy" id="663959"/>
    <lineage>
        <taxon>Bacteria</taxon>
        <taxon>Pseudomonadati</taxon>
        <taxon>Pseudomonadota</taxon>
        <taxon>Gammaproteobacteria</taxon>
        <taxon>Pseudomonadales</taxon>
        <taxon>Pseudomonadaceae</taxon>
        <taxon>Pseudomonas</taxon>
        <taxon>Pseudomonas syringae</taxon>
    </lineage>
</organism>
<name>A0ABY1UB26_PSESX</name>
<dbReference type="EMBL" id="LT963402">
    <property type="protein sequence ID" value="SOS28038.1"/>
    <property type="molecule type" value="Genomic_DNA"/>
</dbReference>
<evidence type="ECO:0000256" key="1">
    <source>
        <dbReference type="SAM" id="SignalP"/>
    </source>
</evidence>
<feature type="chain" id="PRO_5045266865" description="Secreted protein" evidence="1">
    <location>
        <begin position="23"/>
        <end position="119"/>
    </location>
</feature>
<feature type="signal peptide" evidence="1">
    <location>
        <begin position="1"/>
        <end position="22"/>
    </location>
</feature>
<evidence type="ECO:0008006" key="4">
    <source>
        <dbReference type="Google" id="ProtNLM"/>
    </source>
</evidence>
<keyword evidence="3" id="KW-1185">Reference proteome</keyword>
<reference evidence="2 3" key="1">
    <citation type="submission" date="2017-11" db="EMBL/GenBank/DDBJ databases">
        <authorList>
            <person name="Blom J."/>
        </authorList>
    </citation>
    <scope>NUCLEOTIDE SEQUENCE [LARGE SCALE GENOMIC DNA]</scope>
    <source>
        <strain evidence="2 3">CFBP3846</strain>
    </source>
</reference>
<protein>
    <recommendedName>
        <fullName evidence="4">Secreted protein</fullName>
    </recommendedName>
</protein>
<dbReference type="Proteomes" id="UP000239665">
    <property type="component" value="Chromosome 1"/>
</dbReference>
<sequence length="119" mass="12396">MRKLIVMTALSQAVLVSPIASADAATNEAAALLAFNAAELCHTHAGLYSTASGAIRDGHTEEAVREAGAVPSGSEADKVIKAAVADTKSGKEDADRFYEQCMKKARQKVYATIEGGKIS</sequence>
<evidence type="ECO:0000313" key="2">
    <source>
        <dbReference type="EMBL" id="SOS28038.1"/>
    </source>
</evidence>
<evidence type="ECO:0000313" key="3">
    <source>
        <dbReference type="Proteomes" id="UP000239665"/>
    </source>
</evidence>
<dbReference type="RefSeq" id="WP_060412357.1">
    <property type="nucleotide sequence ID" value="NZ_LIIJ01000052.1"/>
</dbReference>
<proteinExistence type="predicted"/>
<keyword evidence="1" id="KW-0732">Signal</keyword>
<gene>
    <name evidence="2" type="ORF">CFBP3846_03630</name>
</gene>